<name>A0A8K0KG73_LADFU</name>
<dbReference type="EMBL" id="KZ308746">
    <property type="protein sequence ID" value="KAG8233753.1"/>
    <property type="molecule type" value="Genomic_DNA"/>
</dbReference>
<sequence length="71" mass="8392">MFYDFSNAFDTVNYYLLLNKLSSVGIRGVPYEWIHSYLTNRNMANSRNTKPKRLQGYRVHIQPSVPRVQKP</sequence>
<proteinExistence type="predicted"/>
<dbReference type="OrthoDB" id="445826at2759"/>
<evidence type="ECO:0008006" key="3">
    <source>
        <dbReference type="Google" id="ProtNLM"/>
    </source>
</evidence>
<evidence type="ECO:0000313" key="1">
    <source>
        <dbReference type="EMBL" id="KAG8233753.1"/>
    </source>
</evidence>
<accession>A0A8K0KG73</accession>
<comment type="caution">
    <text evidence="1">The sequence shown here is derived from an EMBL/GenBank/DDBJ whole genome shotgun (WGS) entry which is preliminary data.</text>
</comment>
<dbReference type="AlphaFoldDB" id="A0A8K0KG73"/>
<protein>
    <recommendedName>
        <fullName evidence="3">Reverse transcriptase domain-containing protein</fullName>
    </recommendedName>
</protein>
<keyword evidence="2" id="KW-1185">Reference proteome</keyword>
<reference evidence="1" key="2">
    <citation type="submission" date="2017-10" db="EMBL/GenBank/DDBJ databases">
        <title>Ladona fulva Genome sequencing and assembly.</title>
        <authorList>
            <person name="Murali S."/>
            <person name="Richards S."/>
            <person name="Bandaranaike D."/>
            <person name="Bellair M."/>
            <person name="Blankenburg K."/>
            <person name="Chao H."/>
            <person name="Dinh H."/>
            <person name="Doddapaneni H."/>
            <person name="Dugan-Rocha S."/>
            <person name="Elkadiri S."/>
            <person name="Gnanaolivu R."/>
            <person name="Hernandez B."/>
            <person name="Skinner E."/>
            <person name="Javaid M."/>
            <person name="Lee S."/>
            <person name="Li M."/>
            <person name="Ming W."/>
            <person name="Munidasa M."/>
            <person name="Muniz J."/>
            <person name="Nguyen L."/>
            <person name="Hughes D."/>
            <person name="Osuji N."/>
            <person name="Pu L.-L."/>
            <person name="Puazo M."/>
            <person name="Qu C."/>
            <person name="Quiroz J."/>
            <person name="Raj R."/>
            <person name="Weissenberger G."/>
            <person name="Xin Y."/>
            <person name="Zou X."/>
            <person name="Han Y."/>
            <person name="Worley K."/>
            <person name="Muzny D."/>
            <person name="Gibbs R."/>
        </authorList>
    </citation>
    <scope>NUCLEOTIDE SEQUENCE</scope>
    <source>
        <strain evidence="1">Sampled in the wild</strain>
    </source>
</reference>
<gene>
    <name evidence="1" type="ORF">J437_LFUL003823</name>
</gene>
<organism evidence="1 2">
    <name type="scientific">Ladona fulva</name>
    <name type="common">Scarce chaser dragonfly</name>
    <name type="synonym">Libellula fulva</name>
    <dbReference type="NCBI Taxonomy" id="123851"/>
    <lineage>
        <taxon>Eukaryota</taxon>
        <taxon>Metazoa</taxon>
        <taxon>Ecdysozoa</taxon>
        <taxon>Arthropoda</taxon>
        <taxon>Hexapoda</taxon>
        <taxon>Insecta</taxon>
        <taxon>Pterygota</taxon>
        <taxon>Palaeoptera</taxon>
        <taxon>Odonata</taxon>
        <taxon>Epiprocta</taxon>
        <taxon>Anisoptera</taxon>
        <taxon>Libelluloidea</taxon>
        <taxon>Libellulidae</taxon>
        <taxon>Ladona</taxon>
    </lineage>
</organism>
<reference evidence="1" key="1">
    <citation type="submission" date="2013-04" db="EMBL/GenBank/DDBJ databases">
        <authorList>
            <person name="Qu J."/>
            <person name="Murali S.C."/>
            <person name="Bandaranaike D."/>
            <person name="Bellair M."/>
            <person name="Blankenburg K."/>
            <person name="Chao H."/>
            <person name="Dinh H."/>
            <person name="Doddapaneni H."/>
            <person name="Downs B."/>
            <person name="Dugan-Rocha S."/>
            <person name="Elkadiri S."/>
            <person name="Gnanaolivu R.D."/>
            <person name="Hernandez B."/>
            <person name="Javaid M."/>
            <person name="Jayaseelan J.C."/>
            <person name="Lee S."/>
            <person name="Li M."/>
            <person name="Ming W."/>
            <person name="Munidasa M."/>
            <person name="Muniz J."/>
            <person name="Nguyen L."/>
            <person name="Ongeri F."/>
            <person name="Osuji N."/>
            <person name="Pu L.-L."/>
            <person name="Puazo M."/>
            <person name="Qu C."/>
            <person name="Quiroz J."/>
            <person name="Raj R."/>
            <person name="Weissenberger G."/>
            <person name="Xin Y."/>
            <person name="Zou X."/>
            <person name="Han Y."/>
            <person name="Richards S."/>
            <person name="Worley K."/>
            <person name="Muzny D."/>
            <person name="Gibbs R."/>
        </authorList>
    </citation>
    <scope>NUCLEOTIDE SEQUENCE</scope>
    <source>
        <strain evidence="1">Sampled in the wild</strain>
    </source>
</reference>
<dbReference type="Proteomes" id="UP000792457">
    <property type="component" value="Unassembled WGS sequence"/>
</dbReference>
<evidence type="ECO:0000313" key="2">
    <source>
        <dbReference type="Proteomes" id="UP000792457"/>
    </source>
</evidence>